<dbReference type="NCBIfam" id="TIGR01646">
    <property type="entry name" value="vgr_GE"/>
    <property type="match status" value="1"/>
</dbReference>
<dbReference type="Proteomes" id="UP000321497">
    <property type="component" value="Unassembled WGS sequence"/>
</dbReference>
<dbReference type="EMBL" id="VORT01000003">
    <property type="protein sequence ID" value="TXD73786.1"/>
    <property type="molecule type" value="Genomic_DNA"/>
</dbReference>
<evidence type="ECO:0000313" key="3">
    <source>
        <dbReference type="Proteomes" id="UP000321497"/>
    </source>
</evidence>
<comment type="caution">
    <text evidence="2">The sequence shown here is derived from an EMBL/GenBank/DDBJ whole genome shotgun (WGS) entry which is preliminary data.</text>
</comment>
<accession>A0A5C6Z175</accession>
<dbReference type="RefSeq" id="WP_111843585.1">
    <property type="nucleotide sequence ID" value="NZ_UEGI01000002.1"/>
</dbReference>
<protein>
    <submittedName>
        <fullName evidence="2">Type VI secretion system tip protein VgrG</fullName>
    </submittedName>
</protein>
<organism evidence="2 3">
    <name type="scientific">Aequorivita antarctica</name>
    <dbReference type="NCBI Taxonomy" id="153266"/>
    <lineage>
        <taxon>Bacteria</taxon>
        <taxon>Pseudomonadati</taxon>
        <taxon>Bacteroidota</taxon>
        <taxon>Flavobacteriia</taxon>
        <taxon>Flavobacteriales</taxon>
        <taxon>Flavobacteriaceae</taxon>
        <taxon>Aequorivita</taxon>
    </lineage>
</organism>
<dbReference type="SUPFAM" id="SSF69279">
    <property type="entry name" value="Phage tail proteins"/>
    <property type="match status" value="1"/>
</dbReference>
<dbReference type="InterPro" id="IPR006533">
    <property type="entry name" value="T6SS_Vgr_RhsGE"/>
</dbReference>
<dbReference type="InterPro" id="IPR037026">
    <property type="entry name" value="Vgr_OB-fold_dom_sf"/>
</dbReference>
<dbReference type="AlphaFoldDB" id="A0A5C6Z175"/>
<evidence type="ECO:0000259" key="1">
    <source>
        <dbReference type="Pfam" id="PF04717"/>
    </source>
</evidence>
<evidence type="ECO:0000313" key="2">
    <source>
        <dbReference type="EMBL" id="TXD73786.1"/>
    </source>
</evidence>
<dbReference type="SUPFAM" id="SSF69255">
    <property type="entry name" value="gp5 N-terminal domain-like"/>
    <property type="match status" value="1"/>
</dbReference>
<keyword evidence="3" id="KW-1185">Reference proteome</keyword>
<name>A0A5C6Z175_9FLAO</name>
<sequence>MPTSPLTEETNLLSFSILSGGKEIPSTYEVVSIKLEQHLNQIAEAKIVLFDGNPASQTFEIAESNSFVPGAEIEIKLGYHSKNESIFKGIVVKQKINADSVSGSTLTITCKDKALKMAINRNSAIFTDMKDSAAIEKIVGNNGLSTAISATTVEHKEIVQFYATDWDFIISRAEANGMIVITDSGKLTLAKPNVSAGPELQLQFGNDIIEFDVEMDATNQYNGTTANAWDMSAQNTINAVSTEPSVNKQGNLTGKKLSEVLGGKTNNLNSSTGITSEDIHVWSDAALLKSRLSQFRGTLVFQGSSKAKVNSTIKLEGLSSRFNGNAFVSGVIHTVEDGQWHTEVKIGMAAEWFSEEYRISAPEASGLLPGVKGLQTGIVKKMYEDPENQFRVQVEIPLLGAEGEAVWARLATFYAGKSIGAYFMPEVGDEVLLGFMNEDPRFPIILGSVYSSANPAPEIPDENNSIKALITQNKLQLKFDDENKIITILTPSGNTMILSDDAKKITILDQNSNKIEMSSEGISLESSKSIHIKAAEDVKIEGSNVSIKGQASLKVTAANVAITGDMSTSVKGGAECTISSDGNLSAKGAMVNIN</sequence>
<dbReference type="InterPro" id="IPR006531">
    <property type="entry name" value="Gp5/Vgr_OB"/>
</dbReference>
<proteinExistence type="predicted"/>
<feature type="domain" description="Gp5/Type VI secretion system Vgr protein OB-fold" evidence="1">
    <location>
        <begin position="375"/>
        <end position="450"/>
    </location>
</feature>
<dbReference type="Pfam" id="PF04717">
    <property type="entry name" value="Phage_base_V"/>
    <property type="match status" value="1"/>
</dbReference>
<gene>
    <name evidence="2" type="primary">vgrG</name>
    <name evidence="2" type="ORF">ESU54_04760</name>
</gene>
<reference evidence="2 3" key="1">
    <citation type="submission" date="2019-08" db="EMBL/GenBank/DDBJ databases">
        <title>Genome of Aequorivita antarctica SW49 (type strain).</title>
        <authorList>
            <person name="Bowman J.P."/>
        </authorList>
    </citation>
    <scope>NUCLEOTIDE SEQUENCE [LARGE SCALE GENOMIC DNA]</scope>
    <source>
        <strain evidence="2 3">SW49</strain>
    </source>
</reference>
<dbReference type="Gene3D" id="2.40.50.230">
    <property type="entry name" value="Gp5 N-terminal domain"/>
    <property type="match status" value="1"/>
</dbReference>
<dbReference type="OrthoDB" id="1907165at2"/>